<gene>
    <name evidence="2" type="ORF">F511_25257</name>
</gene>
<organism evidence="2 3">
    <name type="scientific">Dorcoceras hygrometricum</name>
    <dbReference type="NCBI Taxonomy" id="472368"/>
    <lineage>
        <taxon>Eukaryota</taxon>
        <taxon>Viridiplantae</taxon>
        <taxon>Streptophyta</taxon>
        <taxon>Embryophyta</taxon>
        <taxon>Tracheophyta</taxon>
        <taxon>Spermatophyta</taxon>
        <taxon>Magnoliopsida</taxon>
        <taxon>eudicotyledons</taxon>
        <taxon>Gunneridae</taxon>
        <taxon>Pentapetalae</taxon>
        <taxon>asterids</taxon>
        <taxon>lamiids</taxon>
        <taxon>Lamiales</taxon>
        <taxon>Gesneriaceae</taxon>
        <taxon>Didymocarpoideae</taxon>
        <taxon>Trichosporeae</taxon>
        <taxon>Loxocarpinae</taxon>
        <taxon>Dorcoceras</taxon>
    </lineage>
</organism>
<evidence type="ECO:0000256" key="1">
    <source>
        <dbReference type="SAM" id="MobiDB-lite"/>
    </source>
</evidence>
<sequence>MVRSLYLAGEIIALQQRRSGSSENRYRIFGKSGVRDLHRPPNSDGSVFIRMHLIEETKRYPNCNSEGKPKLVELKISLLLKDQLGGHLGLESCSNEKIDWLEVTPEDEEESACWGHSVSLHKTKLAYPRRPARRTTQMKNFLRYREQIRNQLVKDKPAGQADQELIQEEGTL</sequence>
<feature type="region of interest" description="Disordered" evidence="1">
    <location>
        <begin position="153"/>
        <end position="172"/>
    </location>
</feature>
<reference evidence="2 3" key="1">
    <citation type="journal article" date="2015" name="Proc. Natl. Acad. Sci. U.S.A.">
        <title>The resurrection genome of Boea hygrometrica: A blueprint for survival of dehydration.</title>
        <authorList>
            <person name="Xiao L."/>
            <person name="Yang G."/>
            <person name="Zhang L."/>
            <person name="Yang X."/>
            <person name="Zhao S."/>
            <person name="Ji Z."/>
            <person name="Zhou Q."/>
            <person name="Hu M."/>
            <person name="Wang Y."/>
            <person name="Chen M."/>
            <person name="Xu Y."/>
            <person name="Jin H."/>
            <person name="Xiao X."/>
            <person name="Hu G."/>
            <person name="Bao F."/>
            <person name="Hu Y."/>
            <person name="Wan P."/>
            <person name="Li L."/>
            <person name="Deng X."/>
            <person name="Kuang T."/>
            <person name="Xiang C."/>
            <person name="Zhu J.K."/>
            <person name="Oliver M.J."/>
            <person name="He Y."/>
        </authorList>
    </citation>
    <scope>NUCLEOTIDE SEQUENCE [LARGE SCALE GENOMIC DNA]</scope>
    <source>
        <strain evidence="3">cv. XS01</strain>
    </source>
</reference>
<accession>A0A2Z7B9B7</accession>
<protein>
    <submittedName>
        <fullName evidence="2">Uncharacterized protein</fullName>
    </submittedName>
</protein>
<proteinExistence type="predicted"/>
<dbReference type="AlphaFoldDB" id="A0A2Z7B9B7"/>
<evidence type="ECO:0000313" key="3">
    <source>
        <dbReference type="Proteomes" id="UP000250235"/>
    </source>
</evidence>
<evidence type="ECO:0000313" key="2">
    <source>
        <dbReference type="EMBL" id="KZV28319.1"/>
    </source>
</evidence>
<name>A0A2Z7B9B7_9LAMI</name>
<dbReference type="Proteomes" id="UP000250235">
    <property type="component" value="Unassembled WGS sequence"/>
</dbReference>
<keyword evidence="3" id="KW-1185">Reference proteome</keyword>
<dbReference type="EMBL" id="KV010150">
    <property type="protein sequence ID" value="KZV28319.1"/>
    <property type="molecule type" value="Genomic_DNA"/>
</dbReference>